<dbReference type="Pfam" id="PF05572">
    <property type="entry name" value="Peptidase_M43"/>
    <property type="match status" value="1"/>
</dbReference>
<dbReference type="InterPro" id="IPR026444">
    <property type="entry name" value="Secre_tail"/>
</dbReference>
<dbReference type="EMBL" id="VTWT01000003">
    <property type="protein sequence ID" value="KAA9340053.1"/>
    <property type="molecule type" value="Genomic_DNA"/>
</dbReference>
<dbReference type="CDD" id="cd04275">
    <property type="entry name" value="ZnMc_pappalysin_like"/>
    <property type="match status" value="1"/>
</dbReference>
<dbReference type="SMART" id="SM00089">
    <property type="entry name" value="PKD"/>
    <property type="match status" value="1"/>
</dbReference>
<dbReference type="InterPro" id="IPR013783">
    <property type="entry name" value="Ig-like_fold"/>
</dbReference>
<dbReference type="PANTHER" id="PTHR47466">
    <property type="match status" value="1"/>
</dbReference>
<keyword evidence="2" id="KW-0645">Protease</keyword>
<evidence type="ECO:0000313" key="10">
    <source>
        <dbReference type="EMBL" id="KAA9340053.1"/>
    </source>
</evidence>
<keyword evidence="11" id="KW-1185">Reference proteome</keyword>
<dbReference type="PROSITE" id="PS50093">
    <property type="entry name" value="PKD"/>
    <property type="match status" value="1"/>
</dbReference>
<dbReference type="Pfam" id="PF18911">
    <property type="entry name" value="PKD_4"/>
    <property type="match status" value="1"/>
</dbReference>
<dbReference type="InterPro" id="IPR008754">
    <property type="entry name" value="Peptidase_M43"/>
</dbReference>
<evidence type="ECO:0000256" key="5">
    <source>
        <dbReference type="ARBA" id="ARBA00022801"/>
    </source>
</evidence>
<protein>
    <submittedName>
        <fullName evidence="10">T9SS type A sorting domain-containing protein</fullName>
    </submittedName>
</protein>
<keyword evidence="7" id="KW-0482">Metalloprotease</keyword>
<name>A0A5N1J641_9BACT</name>
<dbReference type="SUPFAM" id="SSF55486">
    <property type="entry name" value="Metalloproteases ('zincins'), catalytic domain"/>
    <property type="match status" value="1"/>
</dbReference>
<dbReference type="GO" id="GO:0008237">
    <property type="term" value="F:metallopeptidase activity"/>
    <property type="evidence" value="ECO:0007669"/>
    <property type="project" value="UniProtKB-KW"/>
</dbReference>
<feature type="domain" description="PKD" evidence="9">
    <location>
        <begin position="379"/>
        <end position="429"/>
    </location>
</feature>
<evidence type="ECO:0000259" key="9">
    <source>
        <dbReference type="PROSITE" id="PS50093"/>
    </source>
</evidence>
<evidence type="ECO:0000256" key="2">
    <source>
        <dbReference type="ARBA" id="ARBA00022670"/>
    </source>
</evidence>
<keyword evidence="6" id="KW-0862">Zinc</keyword>
<dbReference type="NCBIfam" id="TIGR04183">
    <property type="entry name" value="Por_Secre_tail"/>
    <property type="match status" value="1"/>
</dbReference>
<keyword evidence="5" id="KW-0378">Hydrolase</keyword>
<keyword evidence="4" id="KW-0732">Signal</keyword>
<dbReference type="Pfam" id="PF18962">
    <property type="entry name" value="Por_Secre_tail"/>
    <property type="match status" value="1"/>
</dbReference>
<dbReference type="AlphaFoldDB" id="A0A5N1J641"/>
<accession>A0A5N1J641</accession>
<keyword evidence="8" id="KW-1015">Disulfide bond</keyword>
<dbReference type="InterPro" id="IPR024079">
    <property type="entry name" value="MetalloPept_cat_dom_sf"/>
</dbReference>
<evidence type="ECO:0000256" key="8">
    <source>
        <dbReference type="ARBA" id="ARBA00023157"/>
    </source>
</evidence>
<dbReference type="Proteomes" id="UP000326570">
    <property type="component" value="Unassembled WGS sequence"/>
</dbReference>
<dbReference type="Gene3D" id="3.40.390.10">
    <property type="entry name" value="Collagenase (Catalytic Domain)"/>
    <property type="match status" value="1"/>
</dbReference>
<proteinExistence type="inferred from homology"/>
<dbReference type="PANTHER" id="PTHR47466:SF1">
    <property type="entry name" value="METALLOPROTEASE MEP1 (AFU_ORTHOLOGUE AFUA_1G07730)-RELATED"/>
    <property type="match status" value="1"/>
</dbReference>
<evidence type="ECO:0000256" key="7">
    <source>
        <dbReference type="ARBA" id="ARBA00023049"/>
    </source>
</evidence>
<evidence type="ECO:0000256" key="3">
    <source>
        <dbReference type="ARBA" id="ARBA00022723"/>
    </source>
</evidence>
<evidence type="ECO:0000313" key="11">
    <source>
        <dbReference type="Proteomes" id="UP000326570"/>
    </source>
</evidence>
<dbReference type="InterPro" id="IPR000601">
    <property type="entry name" value="PKD_dom"/>
</dbReference>
<dbReference type="CDD" id="cd00146">
    <property type="entry name" value="PKD"/>
    <property type="match status" value="1"/>
</dbReference>
<evidence type="ECO:0000256" key="6">
    <source>
        <dbReference type="ARBA" id="ARBA00022833"/>
    </source>
</evidence>
<organism evidence="10 11">
    <name type="scientific">Adhaeribacter soli</name>
    <dbReference type="NCBI Taxonomy" id="2607655"/>
    <lineage>
        <taxon>Bacteria</taxon>
        <taxon>Pseudomonadati</taxon>
        <taxon>Bacteroidota</taxon>
        <taxon>Cytophagia</taxon>
        <taxon>Cytophagales</taxon>
        <taxon>Hymenobacteraceae</taxon>
        <taxon>Adhaeribacter</taxon>
    </lineage>
</organism>
<keyword evidence="3" id="KW-0479">Metal-binding</keyword>
<sequence length="522" mass="58138">MADIFSIFRVSGLTTLPFPSCFIQPAMTKTFWLLFATIFTLQLTCFGQGQPDRGCATNQANALLLKQNPAYRKQLLLVEKEVQAYLKSRATHRSKQQSDTIPVVFHVVYNSALQNVSDAQLLSQLTVLNEDFNRRNADTTNTPPPFKPVAGSPQLYFCLASLDPHGKPTAGITRTFTPKTSFKYTENEVKFTSRGGRDAWNTELYLNIWICNLADNILGYAQFPGGPPETDGIVLKHTSVGRTPLNPFPAPYNRGRTATHEIGHWLGLRHIWGDADSSCTDSDFINDTPNQFVSSSGCPSFPKISCNNGPNGDMFMNFMDYTNDACMNLFTKDQSARMNAVLQTSRRSILNSNVCTNVLNADFRALPDAILPGETTDFFYYSNGRRPTKFFWIFEGGTPATSNDSTPQNIRYDQPGAYTVTLTVSDSRGTDTEVKRGYIKVTTLDLQLFPNPANREISVGAPAGQTLRRVEIFSSIGQLMREVTLNERATTVNTSGLQSGLYIIRGRTAENKFLTRRLVIQH</sequence>
<dbReference type="GO" id="GO:0046872">
    <property type="term" value="F:metal ion binding"/>
    <property type="evidence" value="ECO:0007669"/>
    <property type="project" value="UniProtKB-KW"/>
</dbReference>
<evidence type="ECO:0000256" key="4">
    <source>
        <dbReference type="ARBA" id="ARBA00022729"/>
    </source>
</evidence>
<dbReference type="InterPro" id="IPR035986">
    <property type="entry name" value="PKD_dom_sf"/>
</dbReference>
<dbReference type="InterPro" id="IPR022409">
    <property type="entry name" value="PKD/Chitinase_dom"/>
</dbReference>
<comment type="caution">
    <text evidence="10">The sequence shown here is derived from an EMBL/GenBank/DDBJ whole genome shotgun (WGS) entry which is preliminary data.</text>
</comment>
<dbReference type="SUPFAM" id="SSF49299">
    <property type="entry name" value="PKD domain"/>
    <property type="match status" value="1"/>
</dbReference>
<comment type="similarity">
    <text evidence="1">Belongs to the peptidase M43B family.</text>
</comment>
<evidence type="ECO:0000256" key="1">
    <source>
        <dbReference type="ARBA" id="ARBA00008721"/>
    </source>
</evidence>
<dbReference type="GO" id="GO:0006508">
    <property type="term" value="P:proteolysis"/>
    <property type="evidence" value="ECO:0007669"/>
    <property type="project" value="UniProtKB-KW"/>
</dbReference>
<dbReference type="Gene3D" id="2.60.40.10">
    <property type="entry name" value="Immunoglobulins"/>
    <property type="match status" value="1"/>
</dbReference>
<gene>
    <name evidence="10" type="ORF">F0P94_06810</name>
</gene>
<reference evidence="10 11" key="1">
    <citation type="submission" date="2019-09" db="EMBL/GenBank/DDBJ databases">
        <title>Genome sequence of Adhaeribacter sp. M2.</title>
        <authorList>
            <person name="Srinivasan S."/>
        </authorList>
    </citation>
    <scope>NUCLEOTIDE SEQUENCE [LARGE SCALE GENOMIC DNA]</scope>
    <source>
        <strain evidence="10 11">M2</strain>
    </source>
</reference>